<keyword evidence="1" id="KW-0808">Transferase</keyword>
<reference evidence="2" key="1">
    <citation type="submission" date="2016-10" db="EMBL/GenBank/DDBJ databases">
        <authorList>
            <person name="Varghese N."/>
        </authorList>
    </citation>
    <scope>NUCLEOTIDE SEQUENCE [LARGE SCALE GENOMIC DNA]</scope>
    <source>
        <strain evidence="2">ACV-9</strain>
    </source>
</reference>
<name>A0A1H7F8V8_9FIRM</name>
<dbReference type="EMBL" id="FNZX01000003">
    <property type="protein sequence ID" value="SEK20802.1"/>
    <property type="molecule type" value="Genomic_DNA"/>
</dbReference>
<dbReference type="InterPro" id="IPR029057">
    <property type="entry name" value="PRTase-like"/>
</dbReference>
<accession>A0A1H7F8V8</accession>
<protein>
    <submittedName>
        <fullName evidence="1">Orotate phosphoribosyltransferase</fullName>
    </submittedName>
</protein>
<dbReference type="SUPFAM" id="SSF53271">
    <property type="entry name" value="PRTase-like"/>
    <property type="match status" value="1"/>
</dbReference>
<keyword evidence="1" id="KW-0328">Glycosyltransferase</keyword>
<gene>
    <name evidence="1" type="ORF">SAMN02910377_00304</name>
</gene>
<keyword evidence="2" id="KW-1185">Reference proteome</keyword>
<dbReference type="Proteomes" id="UP000182321">
    <property type="component" value="Unassembled WGS sequence"/>
</dbReference>
<dbReference type="CDD" id="cd06223">
    <property type="entry name" value="PRTases_typeI"/>
    <property type="match status" value="1"/>
</dbReference>
<sequence>MLKDYTKIPAPLNSDVVLKIIPGHFATNHSHITNYMEIGTIKTRCNEAHGVAQLLAMHYSVSTPVDTIVCADGMEVVGTYLAEELTKAGVANYNQHKTIYVTAPELAPSGLHIFRDNLQLTIRDKHVLLLFGSLTTGRTLESLAECVQYYGATISGACAIFSAVREVDNIPVTAVFHDEDIPNYQSYPLHECPLCKSGTPIDAIVNSFGYSELR</sequence>
<dbReference type="RefSeq" id="WP_044933654.1">
    <property type="nucleotide sequence ID" value="NZ_FNZX01000003.1"/>
</dbReference>
<dbReference type="GO" id="GO:0016757">
    <property type="term" value="F:glycosyltransferase activity"/>
    <property type="evidence" value="ECO:0007669"/>
    <property type="project" value="UniProtKB-KW"/>
</dbReference>
<organism evidence="1 2">
    <name type="scientific">Pseudobutyrivibrio ruminis</name>
    <dbReference type="NCBI Taxonomy" id="46206"/>
    <lineage>
        <taxon>Bacteria</taxon>
        <taxon>Bacillati</taxon>
        <taxon>Bacillota</taxon>
        <taxon>Clostridia</taxon>
        <taxon>Lachnospirales</taxon>
        <taxon>Lachnospiraceae</taxon>
        <taxon>Pseudobutyrivibrio</taxon>
    </lineage>
</organism>
<dbReference type="AlphaFoldDB" id="A0A1H7F8V8"/>
<proteinExistence type="predicted"/>
<dbReference type="InterPro" id="IPR000836">
    <property type="entry name" value="PRTase_dom"/>
</dbReference>
<evidence type="ECO:0000313" key="1">
    <source>
        <dbReference type="EMBL" id="SEK20802.1"/>
    </source>
</evidence>
<dbReference type="Gene3D" id="3.40.50.2020">
    <property type="match status" value="1"/>
</dbReference>
<evidence type="ECO:0000313" key="2">
    <source>
        <dbReference type="Proteomes" id="UP000182321"/>
    </source>
</evidence>